<gene>
    <name evidence="1" type="ORF">NDU88_004484</name>
</gene>
<sequence>MEGSPSRTMVEDLSPSAFRNLTFYAAYYIAALTVETKSLFASDTCLFPHFLKLKVLYNSVNENTKPWGAELAELHDGRTVAELRRLPNDPDKILWATHIGAGRPGPGENVTALAPACRHAAGETLRRFGVSPAAPETGGVVRPGASLDITVGR</sequence>
<evidence type="ECO:0000313" key="1">
    <source>
        <dbReference type="EMBL" id="KAJ1107087.1"/>
    </source>
</evidence>
<keyword evidence="2" id="KW-1185">Reference proteome</keyword>
<proteinExistence type="predicted"/>
<evidence type="ECO:0000313" key="2">
    <source>
        <dbReference type="Proteomes" id="UP001066276"/>
    </source>
</evidence>
<dbReference type="AlphaFoldDB" id="A0AAV7MXM2"/>
<organism evidence="1 2">
    <name type="scientific">Pleurodeles waltl</name>
    <name type="common">Iberian ribbed newt</name>
    <dbReference type="NCBI Taxonomy" id="8319"/>
    <lineage>
        <taxon>Eukaryota</taxon>
        <taxon>Metazoa</taxon>
        <taxon>Chordata</taxon>
        <taxon>Craniata</taxon>
        <taxon>Vertebrata</taxon>
        <taxon>Euteleostomi</taxon>
        <taxon>Amphibia</taxon>
        <taxon>Batrachia</taxon>
        <taxon>Caudata</taxon>
        <taxon>Salamandroidea</taxon>
        <taxon>Salamandridae</taxon>
        <taxon>Pleurodelinae</taxon>
        <taxon>Pleurodeles</taxon>
    </lineage>
</organism>
<dbReference type="Proteomes" id="UP001066276">
    <property type="component" value="Chromosome 9"/>
</dbReference>
<protein>
    <submittedName>
        <fullName evidence="1">Uncharacterized protein</fullName>
    </submittedName>
</protein>
<reference evidence="1" key="1">
    <citation type="journal article" date="2022" name="bioRxiv">
        <title>Sequencing and chromosome-scale assembly of the giantPleurodeles waltlgenome.</title>
        <authorList>
            <person name="Brown T."/>
            <person name="Elewa A."/>
            <person name="Iarovenko S."/>
            <person name="Subramanian E."/>
            <person name="Araus A.J."/>
            <person name="Petzold A."/>
            <person name="Susuki M."/>
            <person name="Suzuki K.-i.T."/>
            <person name="Hayashi T."/>
            <person name="Toyoda A."/>
            <person name="Oliveira C."/>
            <person name="Osipova E."/>
            <person name="Leigh N.D."/>
            <person name="Simon A."/>
            <person name="Yun M.H."/>
        </authorList>
    </citation>
    <scope>NUCLEOTIDE SEQUENCE</scope>
    <source>
        <strain evidence="1">20211129_DDA</strain>
        <tissue evidence="1">Liver</tissue>
    </source>
</reference>
<name>A0AAV7MXM2_PLEWA</name>
<dbReference type="EMBL" id="JANPWB010000013">
    <property type="protein sequence ID" value="KAJ1107087.1"/>
    <property type="molecule type" value="Genomic_DNA"/>
</dbReference>
<comment type="caution">
    <text evidence="1">The sequence shown here is derived from an EMBL/GenBank/DDBJ whole genome shotgun (WGS) entry which is preliminary data.</text>
</comment>
<accession>A0AAV7MXM2</accession>